<evidence type="ECO:0000313" key="5">
    <source>
        <dbReference type="EMBL" id="MBB4014466.1"/>
    </source>
</evidence>
<dbReference type="InterPro" id="IPR033120">
    <property type="entry name" value="HOTDOG_ACOT"/>
</dbReference>
<dbReference type="AlphaFoldDB" id="A0A840BUJ3"/>
<dbReference type="GO" id="GO:0006637">
    <property type="term" value="P:acyl-CoA metabolic process"/>
    <property type="evidence" value="ECO:0007669"/>
    <property type="project" value="TreeGrafter"/>
</dbReference>
<evidence type="ECO:0000256" key="1">
    <source>
        <dbReference type="ARBA" id="ARBA00010458"/>
    </source>
</evidence>
<dbReference type="PANTHER" id="PTHR11049">
    <property type="entry name" value="ACYL COENZYME A THIOESTER HYDROLASE"/>
    <property type="match status" value="1"/>
</dbReference>
<dbReference type="GO" id="GO:0009062">
    <property type="term" value="P:fatty acid catabolic process"/>
    <property type="evidence" value="ECO:0007669"/>
    <property type="project" value="TreeGrafter"/>
</dbReference>
<dbReference type="EC" id="3.1.2.-" evidence="5"/>
<dbReference type="GO" id="GO:0052816">
    <property type="term" value="F:long-chain fatty acyl-CoA hydrolase activity"/>
    <property type="evidence" value="ECO:0007669"/>
    <property type="project" value="TreeGrafter"/>
</dbReference>
<gene>
    <name evidence="5" type="ORF">GGR36_003812</name>
</gene>
<sequence>MGDDFSPLASDVQPALRIIPMPKDVNWNGDVFGGWLMSHVDLAGSVPAVKRARGRVATVAVNSFIFKQPVSVGDLLSFYADVVKVGRTSITVDVHVFAERNPKHPEVVKVTEAQLTYVAIDSQGNKREIPAESP</sequence>
<name>A0A840BUJ3_9RHOO</name>
<dbReference type="InterPro" id="IPR029069">
    <property type="entry name" value="HotDog_dom_sf"/>
</dbReference>
<keyword evidence="6" id="KW-1185">Reference proteome</keyword>
<keyword evidence="2 3" id="KW-0378">Hydrolase</keyword>
<feature type="domain" description="HotDog ACOT-type" evidence="4">
    <location>
        <begin position="10"/>
        <end position="123"/>
    </location>
</feature>
<dbReference type="SUPFAM" id="SSF54637">
    <property type="entry name" value="Thioesterase/thiol ester dehydrase-isomerase"/>
    <property type="match status" value="1"/>
</dbReference>
<dbReference type="CDD" id="cd03442">
    <property type="entry name" value="BFIT_BACH"/>
    <property type="match status" value="1"/>
</dbReference>
<comment type="caution">
    <text evidence="5">The sequence shown here is derived from an EMBL/GenBank/DDBJ whole genome shotgun (WGS) entry which is preliminary data.</text>
</comment>
<dbReference type="InterPro" id="IPR040170">
    <property type="entry name" value="Cytosol_ACT"/>
</dbReference>
<dbReference type="PROSITE" id="PS51770">
    <property type="entry name" value="HOTDOG_ACOT"/>
    <property type="match status" value="1"/>
</dbReference>
<dbReference type="Gene3D" id="3.10.129.10">
    <property type="entry name" value="Hotdog Thioesterase"/>
    <property type="match status" value="1"/>
</dbReference>
<evidence type="ECO:0000256" key="3">
    <source>
        <dbReference type="PROSITE-ProRule" id="PRU01106"/>
    </source>
</evidence>
<accession>A0A840BUJ3</accession>
<dbReference type="RefSeq" id="WP_183636604.1">
    <property type="nucleotide sequence ID" value="NZ_BAABLE010000009.1"/>
</dbReference>
<dbReference type="Proteomes" id="UP000561045">
    <property type="component" value="Unassembled WGS sequence"/>
</dbReference>
<proteinExistence type="inferred from homology"/>
<dbReference type="PANTHER" id="PTHR11049:SF5">
    <property type="entry name" value="ACYL-COA THIOESTER HYDROLASE YCIA"/>
    <property type="match status" value="1"/>
</dbReference>
<dbReference type="Pfam" id="PF03061">
    <property type="entry name" value="4HBT"/>
    <property type="match status" value="1"/>
</dbReference>
<organism evidence="5 6">
    <name type="scientific">Niveibacterium umoris</name>
    <dbReference type="NCBI Taxonomy" id="1193620"/>
    <lineage>
        <taxon>Bacteria</taxon>
        <taxon>Pseudomonadati</taxon>
        <taxon>Pseudomonadota</taxon>
        <taxon>Betaproteobacteria</taxon>
        <taxon>Rhodocyclales</taxon>
        <taxon>Rhodocyclaceae</taxon>
        <taxon>Niveibacterium</taxon>
    </lineage>
</organism>
<dbReference type="EMBL" id="JACIET010000002">
    <property type="protein sequence ID" value="MBB4014466.1"/>
    <property type="molecule type" value="Genomic_DNA"/>
</dbReference>
<comment type="similarity">
    <text evidence="1">Belongs to the acyl coenzyme A hydrolase family.</text>
</comment>
<evidence type="ECO:0000259" key="4">
    <source>
        <dbReference type="PROSITE" id="PS51770"/>
    </source>
</evidence>
<dbReference type="GO" id="GO:0005829">
    <property type="term" value="C:cytosol"/>
    <property type="evidence" value="ECO:0007669"/>
    <property type="project" value="TreeGrafter"/>
</dbReference>
<protein>
    <submittedName>
        <fullName evidence="5">Acyl-CoA thioesterase YciA</fullName>
        <ecNumber evidence="5">3.1.2.-</ecNumber>
    </submittedName>
</protein>
<evidence type="ECO:0000313" key="6">
    <source>
        <dbReference type="Proteomes" id="UP000561045"/>
    </source>
</evidence>
<dbReference type="InterPro" id="IPR006683">
    <property type="entry name" value="Thioestr_dom"/>
</dbReference>
<reference evidence="5 6" key="1">
    <citation type="submission" date="2020-08" db="EMBL/GenBank/DDBJ databases">
        <title>Genomic Encyclopedia of Type Strains, Phase IV (KMG-IV): sequencing the most valuable type-strain genomes for metagenomic binning, comparative biology and taxonomic classification.</title>
        <authorList>
            <person name="Goeker M."/>
        </authorList>
    </citation>
    <scope>NUCLEOTIDE SEQUENCE [LARGE SCALE GENOMIC DNA]</scope>
    <source>
        <strain evidence="5 6">DSM 106739</strain>
    </source>
</reference>
<evidence type="ECO:0000256" key="2">
    <source>
        <dbReference type="ARBA" id="ARBA00022801"/>
    </source>
</evidence>